<keyword evidence="5 6" id="KW-0482">Metalloprotease</keyword>
<dbReference type="CDD" id="cd07326">
    <property type="entry name" value="M56_BlaR1_MecR1_like"/>
    <property type="match status" value="1"/>
</dbReference>
<dbReference type="Pfam" id="PF01435">
    <property type="entry name" value="Peptidase_M48"/>
    <property type="match status" value="1"/>
</dbReference>
<protein>
    <submittedName>
        <fullName evidence="9">Peptidase family M48</fullName>
    </submittedName>
</protein>
<dbReference type="GO" id="GO:0006508">
    <property type="term" value="P:proteolysis"/>
    <property type="evidence" value="ECO:0007669"/>
    <property type="project" value="UniProtKB-KW"/>
</dbReference>
<dbReference type="AlphaFoldDB" id="A0A1W2FVW9"/>
<proteinExistence type="inferred from homology"/>
<dbReference type="OrthoDB" id="9785340at2"/>
<dbReference type="RefSeq" id="WP_084433612.1">
    <property type="nucleotide sequence ID" value="NZ_FWXV01000012.1"/>
</dbReference>
<name>A0A1W2FVW9_KIBAR</name>
<dbReference type="Gene3D" id="3.30.2010.10">
    <property type="entry name" value="Metalloproteases ('zincins'), catalytic domain"/>
    <property type="match status" value="1"/>
</dbReference>
<evidence type="ECO:0000256" key="5">
    <source>
        <dbReference type="ARBA" id="ARBA00023049"/>
    </source>
</evidence>
<dbReference type="Proteomes" id="UP000192674">
    <property type="component" value="Unassembled WGS sequence"/>
</dbReference>
<evidence type="ECO:0000256" key="1">
    <source>
        <dbReference type="ARBA" id="ARBA00022670"/>
    </source>
</evidence>
<evidence type="ECO:0000256" key="4">
    <source>
        <dbReference type="ARBA" id="ARBA00022833"/>
    </source>
</evidence>
<evidence type="ECO:0000259" key="8">
    <source>
        <dbReference type="Pfam" id="PF01435"/>
    </source>
</evidence>
<accession>A0A1W2FVW9</accession>
<organism evidence="9 10">
    <name type="scientific">Kibdelosporangium aridum</name>
    <dbReference type="NCBI Taxonomy" id="2030"/>
    <lineage>
        <taxon>Bacteria</taxon>
        <taxon>Bacillati</taxon>
        <taxon>Actinomycetota</taxon>
        <taxon>Actinomycetes</taxon>
        <taxon>Pseudonocardiales</taxon>
        <taxon>Pseudonocardiaceae</taxon>
        <taxon>Kibdelosporangium</taxon>
    </lineage>
</organism>
<comment type="cofactor">
    <cofactor evidence="6">
        <name>Zn(2+)</name>
        <dbReference type="ChEBI" id="CHEBI:29105"/>
    </cofactor>
    <text evidence="6">Binds 1 zinc ion per subunit.</text>
</comment>
<keyword evidence="7" id="KW-0812">Transmembrane</keyword>
<keyword evidence="7" id="KW-0472">Membrane</keyword>
<feature type="transmembrane region" description="Helical" evidence="7">
    <location>
        <begin position="36"/>
        <end position="61"/>
    </location>
</feature>
<evidence type="ECO:0000313" key="9">
    <source>
        <dbReference type="EMBL" id="SMD25758.1"/>
    </source>
</evidence>
<feature type="transmembrane region" description="Helical" evidence="7">
    <location>
        <begin position="81"/>
        <end position="108"/>
    </location>
</feature>
<sequence length="294" mass="31533">MNAALHLVITLVICTCAIGPLARAQWVWRAPRVGIALWQMLTLTWLLCGVGTLVAIGLAPYGKDIPQAFGQWLGTEPAEGFTTLHLAMLVAGIGLTVAVLAALAVSWISVSRLRRRHRDLLGLVARQDAAAPGALILDHPLAVAYCLPGIRGKVVLSSGALKSLTPDQLAAVLAHEQTHMRERHDLVLLPFAALRRLAPRSRMVSRAVEAVALLVEMRADEGACERQQPTSLASALSRFGAVSPPPGALGVNEAVLARIERITHHRRPLPITTRWLALVTGLVLVSTPLSFLVI</sequence>
<evidence type="ECO:0000313" key="10">
    <source>
        <dbReference type="Proteomes" id="UP000192674"/>
    </source>
</evidence>
<keyword evidence="3 6" id="KW-0378">Hydrolase</keyword>
<dbReference type="GO" id="GO:0046872">
    <property type="term" value="F:metal ion binding"/>
    <property type="evidence" value="ECO:0007669"/>
    <property type="project" value="UniProtKB-KW"/>
</dbReference>
<keyword evidence="10" id="KW-1185">Reference proteome</keyword>
<keyword evidence="4 6" id="KW-0862">Zinc</keyword>
<dbReference type="InterPro" id="IPR001915">
    <property type="entry name" value="Peptidase_M48"/>
</dbReference>
<feature type="transmembrane region" description="Helical" evidence="7">
    <location>
        <begin position="275"/>
        <end position="293"/>
    </location>
</feature>
<keyword evidence="7" id="KW-1133">Transmembrane helix</keyword>
<dbReference type="InterPro" id="IPR052173">
    <property type="entry name" value="Beta-lactam_resp_regulator"/>
</dbReference>
<reference evidence="9 10" key="1">
    <citation type="submission" date="2017-04" db="EMBL/GenBank/DDBJ databases">
        <authorList>
            <person name="Afonso C.L."/>
            <person name="Miller P.J."/>
            <person name="Scott M.A."/>
            <person name="Spackman E."/>
            <person name="Goraichik I."/>
            <person name="Dimitrov K.M."/>
            <person name="Suarez D.L."/>
            <person name="Swayne D.E."/>
        </authorList>
    </citation>
    <scope>NUCLEOTIDE SEQUENCE [LARGE SCALE GENOMIC DNA]</scope>
    <source>
        <strain evidence="9 10">DSM 43828</strain>
    </source>
</reference>
<evidence type="ECO:0000256" key="6">
    <source>
        <dbReference type="RuleBase" id="RU003983"/>
    </source>
</evidence>
<evidence type="ECO:0000256" key="3">
    <source>
        <dbReference type="ARBA" id="ARBA00022801"/>
    </source>
</evidence>
<dbReference type="EMBL" id="FWXV01000012">
    <property type="protein sequence ID" value="SMD25758.1"/>
    <property type="molecule type" value="Genomic_DNA"/>
</dbReference>
<evidence type="ECO:0000256" key="2">
    <source>
        <dbReference type="ARBA" id="ARBA00022723"/>
    </source>
</evidence>
<gene>
    <name evidence="9" type="ORF">SAMN05661093_09337</name>
</gene>
<keyword evidence="1 6" id="KW-0645">Protease</keyword>
<dbReference type="PANTHER" id="PTHR34978:SF3">
    <property type="entry name" value="SLR0241 PROTEIN"/>
    <property type="match status" value="1"/>
</dbReference>
<dbReference type="GO" id="GO:0004222">
    <property type="term" value="F:metalloendopeptidase activity"/>
    <property type="evidence" value="ECO:0007669"/>
    <property type="project" value="InterPro"/>
</dbReference>
<comment type="similarity">
    <text evidence="6">Belongs to the peptidase M48 family.</text>
</comment>
<dbReference type="PANTHER" id="PTHR34978">
    <property type="entry name" value="POSSIBLE SENSOR-TRANSDUCER PROTEIN BLAR"/>
    <property type="match status" value="1"/>
</dbReference>
<keyword evidence="2" id="KW-0479">Metal-binding</keyword>
<feature type="domain" description="Peptidase M48" evidence="8">
    <location>
        <begin position="115"/>
        <end position="191"/>
    </location>
</feature>
<feature type="transmembrane region" description="Helical" evidence="7">
    <location>
        <begin position="6"/>
        <end position="24"/>
    </location>
</feature>
<evidence type="ECO:0000256" key="7">
    <source>
        <dbReference type="SAM" id="Phobius"/>
    </source>
</evidence>